<comment type="similarity">
    <text evidence="1">Belongs to the protein kinase superfamily. CAMK Ser/Thr protein kinase family.</text>
</comment>
<dbReference type="Proteomes" id="UP000271974">
    <property type="component" value="Unassembled WGS sequence"/>
</dbReference>
<organism evidence="18 19">
    <name type="scientific">Elysia chlorotica</name>
    <name type="common">Eastern emerald elysia</name>
    <name type="synonym">Sea slug</name>
    <dbReference type="NCBI Taxonomy" id="188477"/>
    <lineage>
        <taxon>Eukaryota</taxon>
        <taxon>Metazoa</taxon>
        <taxon>Spiralia</taxon>
        <taxon>Lophotrochozoa</taxon>
        <taxon>Mollusca</taxon>
        <taxon>Gastropoda</taxon>
        <taxon>Heterobranchia</taxon>
        <taxon>Euthyneura</taxon>
        <taxon>Panpulmonata</taxon>
        <taxon>Sacoglossa</taxon>
        <taxon>Placobranchoidea</taxon>
        <taxon>Plakobranchidae</taxon>
        <taxon>Elysia</taxon>
    </lineage>
</organism>
<dbReference type="Pfam" id="PF00041">
    <property type="entry name" value="fn3"/>
    <property type="match status" value="1"/>
</dbReference>
<feature type="domain" description="Protein kinase" evidence="15">
    <location>
        <begin position="729"/>
        <end position="983"/>
    </location>
</feature>
<dbReference type="InterPro" id="IPR036179">
    <property type="entry name" value="Ig-like_dom_sf"/>
</dbReference>
<feature type="region of interest" description="Disordered" evidence="13">
    <location>
        <begin position="1"/>
        <end position="132"/>
    </location>
</feature>
<dbReference type="Pfam" id="PF00069">
    <property type="entry name" value="Pkinase"/>
    <property type="match status" value="1"/>
</dbReference>
<feature type="domain" description="Ig-like" evidence="16">
    <location>
        <begin position="499"/>
        <end position="591"/>
    </location>
</feature>
<feature type="region of interest" description="Disordered" evidence="13">
    <location>
        <begin position="219"/>
        <end position="363"/>
    </location>
</feature>
<dbReference type="Gene3D" id="1.10.510.10">
    <property type="entry name" value="Transferase(Phosphotransferase) domain 1"/>
    <property type="match status" value="1"/>
</dbReference>
<feature type="compositionally biased region" description="Low complexity" evidence="13">
    <location>
        <begin position="327"/>
        <end position="354"/>
    </location>
</feature>
<dbReference type="AlphaFoldDB" id="A0A3S1HMB4"/>
<dbReference type="InterPro" id="IPR003961">
    <property type="entry name" value="FN3_dom"/>
</dbReference>
<dbReference type="Gene3D" id="2.30.30.40">
    <property type="entry name" value="SH3 Domains"/>
    <property type="match status" value="1"/>
</dbReference>
<evidence type="ECO:0008006" key="20">
    <source>
        <dbReference type="Google" id="ProtNLM"/>
    </source>
</evidence>
<dbReference type="SMART" id="SM00409">
    <property type="entry name" value="IG"/>
    <property type="match status" value="1"/>
</dbReference>
<dbReference type="PROSITE" id="PS50853">
    <property type="entry name" value="FN3"/>
    <property type="match status" value="1"/>
</dbReference>
<dbReference type="GO" id="GO:0004674">
    <property type="term" value="F:protein serine/threonine kinase activity"/>
    <property type="evidence" value="ECO:0007669"/>
    <property type="project" value="UniProtKB-KW"/>
</dbReference>
<evidence type="ECO:0000256" key="11">
    <source>
        <dbReference type="PROSITE-ProRule" id="PRU00192"/>
    </source>
</evidence>
<evidence type="ECO:0000256" key="4">
    <source>
        <dbReference type="ARBA" id="ARBA00022679"/>
    </source>
</evidence>
<dbReference type="InterPro" id="IPR017441">
    <property type="entry name" value="Protein_kinase_ATP_BS"/>
</dbReference>
<dbReference type="Pfam" id="PF07679">
    <property type="entry name" value="I-set"/>
    <property type="match status" value="1"/>
</dbReference>
<evidence type="ECO:0000256" key="7">
    <source>
        <dbReference type="ARBA" id="ARBA00022777"/>
    </source>
</evidence>
<evidence type="ECO:0000256" key="13">
    <source>
        <dbReference type="SAM" id="MobiDB-lite"/>
    </source>
</evidence>
<dbReference type="SUPFAM" id="SSF50044">
    <property type="entry name" value="SH3-domain"/>
    <property type="match status" value="1"/>
</dbReference>
<dbReference type="PANTHER" id="PTHR24342:SF21">
    <property type="entry name" value="TRIO RHO GUANINE NUCLEOTIDE EXCHANGE FACTOR"/>
    <property type="match status" value="1"/>
</dbReference>
<feature type="compositionally biased region" description="Low complexity" evidence="13">
    <location>
        <begin position="237"/>
        <end position="254"/>
    </location>
</feature>
<dbReference type="GO" id="GO:0035556">
    <property type="term" value="P:intracellular signal transduction"/>
    <property type="evidence" value="ECO:0007669"/>
    <property type="project" value="TreeGrafter"/>
</dbReference>
<dbReference type="FunFam" id="2.60.40.10:FF:000032">
    <property type="entry name" value="palladin isoform X1"/>
    <property type="match status" value="1"/>
</dbReference>
<dbReference type="SMART" id="SM00408">
    <property type="entry name" value="IGc2"/>
    <property type="match status" value="1"/>
</dbReference>
<evidence type="ECO:0000256" key="9">
    <source>
        <dbReference type="ARBA" id="ARBA00023157"/>
    </source>
</evidence>
<evidence type="ECO:0000256" key="6">
    <source>
        <dbReference type="ARBA" id="ARBA00022741"/>
    </source>
</evidence>
<dbReference type="InterPro" id="IPR013783">
    <property type="entry name" value="Ig-like_fold"/>
</dbReference>
<feature type="compositionally biased region" description="Low complexity" evidence="13">
    <location>
        <begin position="14"/>
        <end position="27"/>
    </location>
</feature>
<keyword evidence="8 12" id="KW-0067">ATP-binding</keyword>
<dbReference type="PROSITE" id="PS00107">
    <property type="entry name" value="PROTEIN_KINASE_ATP"/>
    <property type="match status" value="1"/>
</dbReference>
<evidence type="ECO:0000259" key="16">
    <source>
        <dbReference type="PROSITE" id="PS50835"/>
    </source>
</evidence>
<evidence type="ECO:0000256" key="12">
    <source>
        <dbReference type="PROSITE-ProRule" id="PRU10141"/>
    </source>
</evidence>
<dbReference type="GO" id="GO:0043065">
    <property type="term" value="P:positive regulation of apoptotic process"/>
    <property type="evidence" value="ECO:0007669"/>
    <property type="project" value="TreeGrafter"/>
</dbReference>
<feature type="compositionally biased region" description="Low complexity" evidence="13">
    <location>
        <begin position="306"/>
        <end position="317"/>
    </location>
</feature>
<proteinExistence type="inferred from homology"/>
<gene>
    <name evidence="18" type="ORF">EGW08_009897</name>
</gene>
<keyword evidence="6 12" id="KW-0547">Nucleotide-binding</keyword>
<dbReference type="EMBL" id="RQTK01000290">
    <property type="protein sequence ID" value="RUS82344.1"/>
    <property type="molecule type" value="Genomic_DNA"/>
</dbReference>
<dbReference type="InterPro" id="IPR047053">
    <property type="entry name" value="Kalirin_TRIO_SH3_2"/>
</dbReference>
<accession>A0A3S1HMB4</accession>
<dbReference type="PROSITE" id="PS00108">
    <property type="entry name" value="PROTEIN_KINASE_ST"/>
    <property type="match status" value="1"/>
</dbReference>
<reference evidence="18 19" key="1">
    <citation type="submission" date="2019-01" db="EMBL/GenBank/DDBJ databases">
        <title>A draft genome assembly of the solar-powered sea slug Elysia chlorotica.</title>
        <authorList>
            <person name="Cai H."/>
            <person name="Li Q."/>
            <person name="Fang X."/>
            <person name="Li J."/>
            <person name="Curtis N.E."/>
            <person name="Altenburger A."/>
            <person name="Shibata T."/>
            <person name="Feng M."/>
            <person name="Maeda T."/>
            <person name="Schwartz J.A."/>
            <person name="Shigenobu S."/>
            <person name="Lundholm N."/>
            <person name="Nishiyama T."/>
            <person name="Yang H."/>
            <person name="Hasebe M."/>
            <person name="Li S."/>
            <person name="Pierce S.K."/>
            <person name="Wang J."/>
        </authorList>
    </citation>
    <scope>NUCLEOTIDE SEQUENCE [LARGE SCALE GENOMIC DNA]</scope>
    <source>
        <strain evidence="18">EC2010</strain>
        <tissue evidence="18">Whole organism of an adult</tissue>
    </source>
</reference>
<dbReference type="GO" id="GO:0005524">
    <property type="term" value="F:ATP binding"/>
    <property type="evidence" value="ECO:0007669"/>
    <property type="project" value="UniProtKB-UniRule"/>
</dbReference>
<evidence type="ECO:0000256" key="1">
    <source>
        <dbReference type="ARBA" id="ARBA00006692"/>
    </source>
</evidence>
<dbReference type="SUPFAM" id="SSF56112">
    <property type="entry name" value="Protein kinase-like (PK-like)"/>
    <property type="match status" value="1"/>
</dbReference>
<dbReference type="PANTHER" id="PTHR24342">
    <property type="entry name" value="SERINE/THREONINE-PROTEIN KINASE 17"/>
    <property type="match status" value="1"/>
</dbReference>
<comment type="caution">
    <text evidence="18">The sequence shown here is derived from an EMBL/GenBank/DDBJ whole genome shotgun (WGS) entry which is preliminary data.</text>
</comment>
<dbReference type="Gene3D" id="3.30.200.20">
    <property type="entry name" value="Phosphorylase Kinase, domain 1"/>
    <property type="match status" value="1"/>
</dbReference>
<evidence type="ECO:0000256" key="3">
    <source>
        <dbReference type="ARBA" id="ARBA00022527"/>
    </source>
</evidence>
<feature type="domain" description="SH3" evidence="14">
    <location>
        <begin position="365"/>
        <end position="430"/>
    </location>
</feature>
<evidence type="ECO:0000313" key="18">
    <source>
        <dbReference type="EMBL" id="RUS82344.1"/>
    </source>
</evidence>
<evidence type="ECO:0000259" key="17">
    <source>
        <dbReference type="PROSITE" id="PS50853"/>
    </source>
</evidence>
<keyword evidence="7" id="KW-0418">Kinase</keyword>
<dbReference type="PROSITE" id="PS50011">
    <property type="entry name" value="PROTEIN_KINASE_DOM"/>
    <property type="match status" value="1"/>
</dbReference>
<feature type="compositionally biased region" description="Gly residues" evidence="13">
    <location>
        <begin position="93"/>
        <end position="115"/>
    </location>
</feature>
<feature type="non-terminal residue" evidence="18">
    <location>
        <position position="1"/>
    </location>
</feature>
<dbReference type="InterPro" id="IPR036028">
    <property type="entry name" value="SH3-like_dom_sf"/>
</dbReference>
<dbReference type="OrthoDB" id="10256089at2759"/>
<keyword evidence="2 11" id="KW-0728">SH3 domain</keyword>
<dbReference type="CDD" id="cd00063">
    <property type="entry name" value="FN3"/>
    <property type="match status" value="1"/>
</dbReference>
<dbReference type="InterPro" id="IPR003598">
    <property type="entry name" value="Ig_sub2"/>
</dbReference>
<sequence length="1024" mass="109128">KELTKELSAPEFNSAGSGTVGTLSLSGPQDTTGVLRKTQSHPVRGHHHLTPSKALAAKNRATADEQLGGARSKSEHRCRSTPGPLSALDISAGDGGVGGGLPDTGGGVGGGGVGDNSGKASCPSSPQDGLGKDFLRGLGLTDNNGGGNLRKASGDGLTSAGCASPKPKRTIFEGFRNTLGRKSKPSLTDSTTATTTAAVAAAAAVAATSANVISAANATTPCGLGDNMPSPASTERISANTNINSNSSSANNNNELPLSSEDFAAASGAAYPSSLSQQQQSQQQQLQQQLHQHQHPGESGVPSPLPLQQQQQEQQPPSSTPATGRPSITTTSSSYNNSTTTATATTPTTTSTSVSGGGGGGASDAVMSSGRILFDYQAIKEDEVTVAKGELVQILGTNHQNMFLVHRPANSVSPAAEGWVPCHVIGPRDGDGSSSLRKGSKQMFKIKKPVFRSPQRVESDLRDGRDNREFAEMGGADRGRDGKTKVKWSSSELGLEVAPMVQQPLTSLTVQAGDTATLTCRVCGRPRPQVQWRYRDSQVIVQGHSPRVLMMYNEEGLATLQLLNVSSVDSGEYSCVASSDIGSVVTRAMLTVLDRPGPPGVPVVRNQVGTAVHLEWSPPHHPTLAPATVNTLGGPPAAPVQIQGYTIEYREAGSSMWQLAIPYVPNTSQVIGDLEPGHTYQFRVSANNAIGISEPSLPSSYVAIPSEYELSDREDAPCVMWKNTFENDFTDLGELGKGRFSVVHACAQKCSGQELAGKIITKRLTRKEAVETEFNTLHSLTHAGLVRVFDLYDTQTHFVIIMELLSSGRLLEYICGRGLFDELLAAEYMGQLLDCLRYLHNCRIAHLDIKPENLMVECAPSAVILKLVDFGDARHIYNNYYIHPMVGHPEFTSPEVVSGTPVGLLTDIWSVGVLLYVLLSGVSPFLDESQEETCSNIVRHDFCFPDEYFAGISPEAKDLIRFMLVEELGKRPSAQACLESPWIKKAAVPRSSPIRPKPINTARLADFIQRRKHQSDAFLLKSLP</sequence>
<dbReference type="PRINTS" id="PR00014">
    <property type="entry name" value="FNTYPEIII"/>
</dbReference>
<dbReference type="InterPro" id="IPR013098">
    <property type="entry name" value="Ig_I-set"/>
</dbReference>
<dbReference type="PROSITE" id="PS50002">
    <property type="entry name" value="SH3"/>
    <property type="match status" value="1"/>
</dbReference>
<dbReference type="Gene3D" id="2.60.40.10">
    <property type="entry name" value="Immunoglobulins"/>
    <property type="match status" value="2"/>
</dbReference>
<keyword evidence="3" id="KW-0723">Serine/threonine-protein kinase</keyword>
<evidence type="ECO:0000313" key="19">
    <source>
        <dbReference type="Proteomes" id="UP000271974"/>
    </source>
</evidence>
<evidence type="ECO:0000259" key="14">
    <source>
        <dbReference type="PROSITE" id="PS50002"/>
    </source>
</evidence>
<dbReference type="STRING" id="188477.A0A3S1HMB4"/>
<dbReference type="SMART" id="SM00220">
    <property type="entry name" value="S_TKc"/>
    <property type="match status" value="1"/>
</dbReference>
<dbReference type="InterPro" id="IPR008271">
    <property type="entry name" value="Ser/Thr_kinase_AS"/>
</dbReference>
<evidence type="ECO:0000256" key="10">
    <source>
        <dbReference type="ARBA" id="ARBA00023319"/>
    </source>
</evidence>
<feature type="compositionally biased region" description="Low complexity" evidence="13">
    <location>
        <begin position="273"/>
        <end position="291"/>
    </location>
</feature>
<feature type="binding site" evidence="12">
    <location>
        <position position="758"/>
    </location>
    <ligand>
        <name>ATP</name>
        <dbReference type="ChEBI" id="CHEBI:30616"/>
    </ligand>
</feature>
<feature type="compositionally biased region" description="Polar residues" evidence="13">
    <location>
        <begin position="118"/>
        <end position="127"/>
    </location>
</feature>
<dbReference type="PROSITE" id="PS50835">
    <property type="entry name" value="IG_LIKE"/>
    <property type="match status" value="1"/>
</dbReference>
<dbReference type="SUPFAM" id="SSF49265">
    <property type="entry name" value="Fibronectin type III"/>
    <property type="match status" value="1"/>
</dbReference>
<dbReference type="Pfam" id="PF23587">
    <property type="entry name" value="SH3_KALRN"/>
    <property type="match status" value="1"/>
</dbReference>
<keyword evidence="10" id="KW-0393">Immunoglobulin domain</keyword>
<dbReference type="InterPro" id="IPR003599">
    <property type="entry name" value="Ig_sub"/>
</dbReference>
<name>A0A3S1HMB4_ELYCH</name>
<keyword evidence="19" id="KW-1185">Reference proteome</keyword>
<dbReference type="InterPro" id="IPR036116">
    <property type="entry name" value="FN3_sf"/>
</dbReference>
<dbReference type="InterPro" id="IPR007110">
    <property type="entry name" value="Ig-like_dom"/>
</dbReference>
<dbReference type="SUPFAM" id="SSF48726">
    <property type="entry name" value="Immunoglobulin"/>
    <property type="match status" value="1"/>
</dbReference>
<keyword evidence="4" id="KW-0808">Transferase</keyword>
<evidence type="ECO:0000256" key="5">
    <source>
        <dbReference type="ARBA" id="ARBA00022737"/>
    </source>
</evidence>
<evidence type="ECO:0000256" key="2">
    <source>
        <dbReference type="ARBA" id="ARBA00022443"/>
    </source>
</evidence>
<evidence type="ECO:0000259" key="15">
    <source>
        <dbReference type="PROSITE" id="PS50011"/>
    </source>
</evidence>
<dbReference type="InterPro" id="IPR011009">
    <property type="entry name" value="Kinase-like_dom_sf"/>
</dbReference>
<evidence type="ECO:0000256" key="8">
    <source>
        <dbReference type="ARBA" id="ARBA00022840"/>
    </source>
</evidence>
<dbReference type="InterPro" id="IPR000719">
    <property type="entry name" value="Prot_kinase_dom"/>
</dbReference>
<keyword evidence="5" id="KW-0677">Repeat</keyword>
<feature type="domain" description="Fibronectin type-III" evidence="17">
    <location>
        <begin position="598"/>
        <end position="707"/>
    </location>
</feature>
<keyword evidence="9" id="KW-1015">Disulfide bond</keyword>
<dbReference type="InterPro" id="IPR001452">
    <property type="entry name" value="SH3_domain"/>
</dbReference>
<dbReference type="SMART" id="SM00060">
    <property type="entry name" value="FN3"/>
    <property type="match status" value="1"/>
</dbReference>
<protein>
    <recommendedName>
        <fullName evidence="20">Non-specific serine/threonine protein kinase</fullName>
    </recommendedName>
</protein>
<dbReference type="GO" id="GO:0005634">
    <property type="term" value="C:nucleus"/>
    <property type="evidence" value="ECO:0007669"/>
    <property type="project" value="TreeGrafter"/>
</dbReference>